<accession>A0A250F392</accession>
<dbReference type="Proteomes" id="UP000217334">
    <property type="component" value="Chromosome"/>
</dbReference>
<gene>
    <name evidence="3" type="ORF">CGC59_07850</name>
</gene>
<proteinExistence type="predicted"/>
<keyword evidence="2" id="KW-0732">Signal</keyword>
<reference evidence="4" key="1">
    <citation type="submission" date="2017-06" db="EMBL/GenBank/DDBJ databases">
        <title>Capnocytophaga spp. assemblies.</title>
        <authorList>
            <person name="Gulvik C.A."/>
        </authorList>
    </citation>
    <scope>NUCLEOTIDE SEQUENCE [LARGE SCALE GENOMIC DNA]</scope>
    <source>
        <strain evidence="4">H4486</strain>
    </source>
</reference>
<feature type="region of interest" description="Disordered" evidence="1">
    <location>
        <begin position="21"/>
        <end position="42"/>
    </location>
</feature>
<dbReference type="AlphaFoldDB" id="A0A250F392"/>
<evidence type="ECO:0000256" key="1">
    <source>
        <dbReference type="SAM" id="MobiDB-lite"/>
    </source>
</evidence>
<dbReference type="EMBL" id="CP022383">
    <property type="protein sequence ID" value="ATA79590.1"/>
    <property type="molecule type" value="Genomic_DNA"/>
</dbReference>
<dbReference type="Pfam" id="PF11276">
    <property type="entry name" value="DUF3078"/>
    <property type="match status" value="1"/>
</dbReference>
<dbReference type="InterPro" id="IPR021428">
    <property type="entry name" value="DUF3078"/>
</dbReference>
<protein>
    <recommendedName>
        <fullName evidence="5">DUF3078 domain-containing protein</fullName>
    </recommendedName>
</protein>
<evidence type="ECO:0000256" key="2">
    <source>
        <dbReference type="SAM" id="SignalP"/>
    </source>
</evidence>
<feature type="signal peptide" evidence="2">
    <location>
        <begin position="1"/>
        <end position="18"/>
    </location>
</feature>
<feature type="compositionally biased region" description="Low complexity" evidence="1">
    <location>
        <begin position="31"/>
        <end position="42"/>
    </location>
</feature>
<name>A0A250F392_CAPSP</name>
<evidence type="ECO:0000313" key="3">
    <source>
        <dbReference type="EMBL" id="ATA79590.1"/>
    </source>
</evidence>
<dbReference type="RefSeq" id="WP_095901482.1">
    <property type="nucleotide sequence ID" value="NZ_CAJPRX010000005.1"/>
</dbReference>
<feature type="chain" id="PRO_5012738581" description="DUF3078 domain-containing protein" evidence="2">
    <location>
        <begin position="19"/>
        <end position="309"/>
    </location>
</feature>
<organism evidence="3 4">
    <name type="scientific">Capnocytophaga sputigena</name>
    <dbReference type="NCBI Taxonomy" id="1019"/>
    <lineage>
        <taxon>Bacteria</taxon>
        <taxon>Pseudomonadati</taxon>
        <taxon>Bacteroidota</taxon>
        <taxon>Flavobacteriia</taxon>
        <taxon>Flavobacteriales</taxon>
        <taxon>Flavobacteriaceae</taxon>
        <taxon>Capnocytophaga</taxon>
    </lineage>
</organism>
<evidence type="ECO:0000313" key="4">
    <source>
        <dbReference type="Proteomes" id="UP000217334"/>
    </source>
</evidence>
<sequence>MKKLLFSALLLSSVATFAQEDETNGGVAQDPTAVETPAEEAPAPRWTKAGSASLLFSQAAFNHDWTGGGSNNVAANLAVSYAFNYKKDKWAWDNNIFIDYGLTKVDGDEYTKKTTDRFEVNSVLGYQLNNPQWYYSFFLNFKTQMTDGYKYVDSQNRTLINKLLSPGYLQFGPGMLWKKSDNLKVNIAPATSKITTARKQFTSPTGSHYTHNFYGVEDGKNIRYELGFYLNGYAKVDVWENVSIENILSLYSNYLDKPQNVDLDYTANVVMKVNKFLSANFTFQAIYDDDAARAFQIRELLGLGLSYKF</sequence>
<evidence type="ECO:0008006" key="5">
    <source>
        <dbReference type="Google" id="ProtNLM"/>
    </source>
</evidence>